<evidence type="ECO:0000256" key="1">
    <source>
        <dbReference type="SAM" id="MobiDB-lite"/>
    </source>
</evidence>
<protein>
    <submittedName>
        <fullName evidence="4">Universal stress protein</fullName>
    </submittedName>
</protein>
<feature type="domain" description="Glycoside hydrolase family 65 N-terminal" evidence="3">
    <location>
        <begin position="10"/>
        <end position="54"/>
    </location>
</feature>
<name>A0ABS6UT43_9PSEU</name>
<keyword evidence="5" id="KW-1185">Reference proteome</keyword>
<organism evidence="4 5">
    <name type="scientific">Pseudonocardia abyssalis</name>
    <dbReference type="NCBI Taxonomy" id="2792008"/>
    <lineage>
        <taxon>Bacteria</taxon>
        <taxon>Bacillati</taxon>
        <taxon>Actinomycetota</taxon>
        <taxon>Actinomycetes</taxon>
        <taxon>Pseudonocardiales</taxon>
        <taxon>Pseudonocardiaceae</taxon>
        <taxon>Pseudonocardia</taxon>
    </lineage>
</organism>
<sequence>MTDDWTLVFDGWDPADEGRREALCTPGNGRSATRGAAPESRADGVRYPGTCAAGAAASCVAGPGSATREHGAATPGRPALRVHRRGPDPAHVAAAHLPGRRRVVVGSRRRGGFAGSVLGSVGNALLHRSPCPVAVVRLDDDVLA</sequence>
<dbReference type="InterPro" id="IPR006016">
    <property type="entry name" value="UspA"/>
</dbReference>
<evidence type="ECO:0000313" key="4">
    <source>
        <dbReference type="EMBL" id="MBW0135131.1"/>
    </source>
</evidence>
<evidence type="ECO:0000259" key="3">
    <source>
        <dbReference type="Pfam" id="PF03636"/>
    </source>
</evidence>
<feature type="region of interest" description="Disordered" evidence="1">
    <location>
        <begin position="62"/>
        <end position="85"/>
    </location>
</feature>
<evidence type="ECO:0000313" key="5">
    <source>
        <dbReference type="Proteomes" id="UP000694287"/>
    </source>
</evidence>
<dbReference type="RefSeq" id="WP_308187774.1">
    <property type="nucleotide sequence ID" value="NZ_JADQDJ010000005.1"/>
</dbReference>
<dbReference type="Proteomes" id="UP000694287">
    <property type="component" value="Unassembled WGS sequence"/>
</dbReference>
<dbReference type="EMBL" id="JADQDK010000001">
    <property type="protein sequence ID" value="MBW0135131.1"/>
    <property type="molecule type" value="Genomic_DNA"/>
</dbReference>
<comment type="caution">
    <text evidence="4">The sequence shown here is derived from an EMBL/GenBank/DDBJ whole genome shotgun (WGS) entry which is preliminary data.</text>
</comment>
<accession>A0ABS6UT43</accession>
<evidence type="ECO:0000259" key="2">
    <source>
        <dbReference type="Pfam" id="PF00582"/>
    </source>
</evidence>
<proteinExistence type="predicted"/>
<dbReference type="Pfam" id="PF03636">
    <property type="entry name" value="Glyco_hydro_65N"/>
    <property type="match status" value="1"/>
</dbReference>
<feature type="domain" description="UspA" evidence="2">
    <location>
        <begin position="77"/>
        <end position="137"/>
    </location>
</feature>
<gene>
    <name evidence="4" type="ORF">I4I81_12825</name>
</gene>
<dbReference type="Pfam" id="PF00582">
    <property type="entry name" value="Usp"/>
    <property type="match status" value="1"/>
</dbReference>
<reference evidence="4 5" key="1">
    <citation type="submission" date="2020-11" db="EMBL/GenBank/DDBJ databases">
        <title>Pseudonocardia abyssalis sp. nov. and Pseudonocardia oceani sp. nov., description and phylogenomic analysis of two novel actinomycetes isolated from the deep Southern Ocean.</title>
        <authorList>
            <person name="Parra J."/>
        </authorList>
    </citation>
    <scope>NUCLEOTIDE SEQUENCE [LARGE SCALE GENOMIC DNA]</scope>
    <source>
        <strain evidence="4 5">KRD-168</strain>
    </source>
</reference>
<dbReference type="InterPro" id="IPR005196">
    <property type="entry name" value="Glyco_hydro_65_N"/>
</dbReference>